<sequence length="88" mass="10307">MTISKRIVTDENMNPVAVQIDYDDWLAIEEQLKVEDTTPSPRCAELKRLLKDSRGIWKGGDGLEYQRRIRAEWLDPWEEWGADEGEDK</sequence>
<evidence type="ECO:0000313" key="1">
    <source>
        <dbReference type="EMBL" id="PEN08537.1"/>
    </source>
</evidence>
<organism evidence="1 2">
    <name type="scientific">Longimonas halophila</name>
    <dbReference type="NCBI Taxonomy" id="1469170"/>
    <lineage>
        <taxon>Bacteria</taxon>
        <taxon>Pseudomonadati</taxon>
        <taxon>Rhodothermota</taxon>
        <taxon>Rhodothermia</taxon>
        <taxon>Rhodothermales</taxon>
        <taxon>Salisaetaceae</taxon>
        <taxon>Longimonas</taxon>
    </lineage>
</organism>
<comment type="caution">
    <text evidence="1">The sequence shown here is derived from an EMBL/GenBank/DDBJ whole genome shotgun (WGS) entry which is preliminary data.</text>
</comment>
<protein>
    <recommendedName>
        <fullName evidence="3">Addiction module protein</fullName>
    </recommendedName>
</protein>
<reference evidence="1 2" key="1">
    <citation type="submission" date="2017-10" db="EMBL/GenBank/DDBJ databases">
        <title>Draft genome of Longimonas halophila.</title>
        <authorList>
            <person name="Goh K.M."/>
            <person name="Shamsir M.S."/>
            <person name="Lim S.W."/>
        </authorList>
    </citation>
    <scope>NUCLEOTIDE SEQUENCE [LARGE SCALE GENOMIC DNA]</scope>
    <source>
        <strain evidence="1 2">KCTC 42399</strain>
    </source>
</reference>
<evidence type="ECO:0008006" key="3">
    <source>
        <dbReference type="Google" id="ProtNLM"/>
    </source>
</evidence>
<dbReference type="OrthoDB" id="463399at2"/>
<dbReference type="EMBL" id="PDEP01000003">
    <property type="protein sequence ID" value="PEN08537.1"/>
    <property type="molecule type" value="Genomic_DNA"/>
</dbReference>
<dbReference type="Proteomes" id="UP000221024">
    <property type="component" value="Unassembled WGS sequence"/>
</dbReference>
<keyword evidence="2" id="KW-1185">Reference proteome</keyword>
<evidence type="ECO:0000313" key="2">
    <source>
        <dbReference type="Proteomes" id="UP000221024"/>
    </source>
</evidence>
<dbReference type="AlphaFoldDB" id="A0A2H3NVC5"/>
<accession>A0A2H3NVC5</accession>
<dbReference type="RefSeq" id="WP_098061575.1">
    <property type="nucleotide sequence ID" value="NZ_PDEP01000003.1"/>
</dbReference>
<proteinExistence type="predicted"/>
<name>A0A2H3NVC5_9BACT</name>
<gene>
    <name evidence="1" type="ORF">CRI93_04990</name>
</gene>